<accession>A0A1M7BYZ2</accession>
<gene>
    <name evidence="2" type="ORF">SAMN05444159_6335</name>
</gene>
<evidence type="ECO:0000313" key="2">
    <source>
        <dbReference type="EMBL" id="SHL60157.1"/>
    </source>
</evidence>
<dbReference type="Proteomes" id="UP000189935">
    <property type="component" value="Chromosome I"/>
</dbReference>
<reference evidence="2 3" key="1">
    <citation type="submission" date="2016-11" db="EMBL/GenBank/DDBJ databases">
        <authorList>
            <person name="Jaros S."/>
            <person name="Januszkiewicz K."/>
            <person name="Wedrychowicz H."/>
        </authorList>
    </citation>
    <scope>NUCLEOTIDE SEQUENCE [LARGE SCALE GENOMIC DNA]</scope>
    <source>
        <strain evidence="2 3">GAS499</strain>
    </source>
</reference>
<evidence type="ECO:0000256" key="1">
    <source>
        <dbReference type="SAM" id="MobiDB-lite"/>
    </source>
</evidence>
<dbReference type="EMBL" id="LT670844">
    <property type="protein sequence ID" value="SHL60157.1"/>
    <property type="molecule type" value="Genomic_DNA"/>
</dbReference>
<evidence type="ECO:0000313" key="3">
    <source>
        <dbReference type="Proteomes" id="UP000189935"/>
    </source>
</evidence>
<name>A0A1M7BYZ2_9BRAD</name>
<sequence length="100" mass="11227">MLGQRSAMPALRWSLSRQRGGNGERRVHKLRNGPSLIGNAQRLRWRRAQGFMSAAQIVMRNIQRNCRNVIIKLLREAIGQASKTAAAHAERKVLPFNVAG</sequence>
<feature type="region of interest" description="Disordered" evidence="1">
    <location>
        <begin position="1"/>
        <end position="33"/>
    </location>
</feature>
<organism evidence="2 3">
    <name type="scientific">Bradyrhizobium lablabi</name>
    <dbReference type="NCBI Taxonomy" id="722472"/>
    <lineage>
        <taxon>Bacteria</taxon>
        <taxon>Pseudomonadati</taxon>
        <taxon>Pseudomonadota</taxon>
        <taxon>Alphaproteobacteria</taxon>
        <taxon>Hyphomicrobiales</taxon>
        <taxon>Nitrobacteraceae</taxon>
        <taxon>Bradyrhizobium</taxon>
    </lineage>
</organism>
<proteinExistence type="predicted"/>
<dbReference type="AlphaFoldDB" id="A0A1M7BYZ2"/>
<protein>
    <submittedName>
        <fullName evidence="2">Uncharacterized protein</fullName>
    </submittedName>
</protein>